<keyword evidence="2" id="KW-1185">Reference proteome</keyword>
<accession>A0ABD2BDU0</accession>
<organism evidence="1 2">
    <name type="scientific">Vespula squamosa</name>
    <name type="common">Southern yellow jacket</name>
    <name type="synonym">Wasp</name>
    <dbReference type="NCBI Taxonomy" id="30214"/>
    <lineage>
        <taxon>Eukaryota</taxon>
        <taxon>Metazoa</taxon>
        <taxon>Ecdysozoa</taxon>
        <taxon>Arthropoda</taxon>
        <taxon>Hexapoda</taxon>
        <taxon>Insecta</taxon>
        <taxon>Pterygota</taxon>
        <taxon>Neoptera</taxon>
        <taxon>Endopterygota</taxon>
        <taxon>Hymenoptera</taxon>
        <taxon>Apocrita</taxon>
        <taxon>Aculeata</taxon>
        <taxon>Vespoidea</taxon>
        <taxon>Vespidae</taxon>
        <taxon>Vespinae</taxon>
        <taxon>Vespula</taxon>
    </lineage>
</organism>
<evidence type="ECO:0000313" key="2">
    <source>
        <dbReference type="Proteomes" id="UP001607302"/>
    </source>
</evidence>
<evidence type="ECO:0000313" key="1">
    <source>
        <dbReference type="EMBL" id="KAL2730914.1"/>
    </source>
</evidence>
<reference evidence="1 2" key="1">
    <citation type="journal article" date="2024" name="Ann. Entomol. Soc. Am.">
        <title>Genomic analyses of the southern and eastern yellowjacket wasps (Hymenoptera: Vespidae) reveal evolutionary signatures of social life.</title>
        <authorList>
            <person name="Catto M.A."/>
            <person name="Caine P.B."/>
            <person name="Orr S.E."/>
            <person name="Hunt B.G."/>
            <person name="Goodisman M.A.D."/>
        </authorList>
    </citation>
    <scope>NUCLEOTIDE SEQUENCE [LARGE SCALE GENOMIC DNA]</scope>
    <source>
        <strain evidence="1">233</strain>
        <tissue evidence="1">Head and thorax</tissue>
    </source>
</reference>
<dbReference type="EMBL" id="JAUDFV010000110">
    <property type="protein sequence ID" value="KAL2730914.1"/>
    <property type="molecule type" value="Genomic_DNA"/>
</dbReference>
<protein>
    <submittedName>
        <fullName evidence="1">Uncharacterized protein</fullName>
    </submittedName>
</protein>
<name>A0ABD2BDU0_VESSQ</name>
<proteinExistence type="predicted"/>
<dbReference type="Proteomes" id="UP001607302">
    <property type="component" value="Unassembled WGS sequence"/>
</dbReference>
<comment type="caution">
    <text evidence="1">The sequence shown here is derived from an EMBL/GenBank/DDBJ whole genome shotgun (WGS) entry which is preliminary data.</text>
</comment>
<gene>
    <name evidence="1" type="ORF">V1478_005327</name>
</gene>
<sequence length="61" mass="7048">MALAALNSFEYQFPISPPFDTHSVNLTNVTYLYLYDHLSKAYTINKDKNLQCMKLATVEIF</sequence>
<dbReference type="AlphaFoldDB" id="A0ABD2BDU0"/>